<evidence type="ECO:0000256" key="1">
    <source>
        <dbReference type="SAM" id="MobiDB-lite"/>
    </source>
</evidence>
<protein>
    <submittedName>
        <fullName evidence="2">Uncharacterized protein</fullName>
    </submittedName>
</protein>
<feature type="region of interest" description="Disordered" evidence="1">
    <location>
        <begin position="103"/>
        <end position="127"/>
    </location>
</feature>
<comment type="caution">
    <text evidence="2">The sequence shown here is derived from an EMBL/GenBank/DDBJ whole genome shotgun (WGS) entry which is preliminary data.</text>
</comment>
<feature type="region of interest" description="Disordered" evidence="1">
    <location>
        <begin position="236"/>
        <end position="259"/>
    </location>
</feature>
<evidence type="ECO:0000313" key="3">
    <source>
        <dbReference type="Proteomes" id="UP000032702"/>
    </source>
</evidence>
<feature type="compositionally biased region" description="Gly residues" evidence="1">
    <location>
        <begin position="243"/>
        <end position="257"/>
    </location>
</feature>
<dbReference type="EMBL" id="AAMD01000065">
    <property type="protein sequence ID" value="EAU66063.1"/>
    <property type="molecule type" value="Genomic_DNA"/>
</dbReference>
<reference evidence="2 3" key="1">
    <citation type="submission" date="2006-04" db="EMBL/GenBank/DDBJ databases">
        <authorList>
            <person name="Nierman W.C."/>
        </authorList>
    </citation>
    <scope>NUCLEOTIDE SEQUENCE [LARGE SCALE GENOMIC DNA]</scope>
    <source>
        <strain evidence="2 3">DW4/3-1</strain>
    </source>
</reference>
<evidence type="ECO:0000313" key="2">
    <source>
        <dbReference type="EMBL" id="EAU66063.1"/>
    </source>
</evidence>
<feature type="compositionally biased region" description="Low complexity" evidence="1">
    <location>
        <begin position="110"/>
        <end position="119"/>
    </location>
</feature>
<feature type="compositionally biased region" description="Basic and acidic residues" evidence="1">
    <location>
        <begin position="408"/>
        <end position="418"/>
    </location>
</feature>
<gene>
    <name evidence="2" type="ORF">STIAU_1410</name>
</gene>
<dbReference type="Proteomes" id="UP000032702">
    <property type="component" value="Unassembled WGS sequence"/>
</dbReference>
<sequence length="553" mass="56437">MHHEGPDVGGAGSLVIEDALDVACVALGRGEVGEGLAVGTVLEDEDVEGFGSSIRRGPHLHLEAVGVGARIPGLQVEDVGGAGGVACVQQRVESEAGARVSLHTQGGTRPRGLGEQLQGPQGGRCHSDTGHRCLHEGAHLGQLDGAQALDVAAPHLRAAREAEDGVGHRVAHLQAAGGALGVAGDSQHAGLHGGASADESRVEDGGHLLGSGLGDVAEVLLAEGDEDVPAVVDAHPERLPGSEGVGAGTARGDGSRGAGEDDVHCLGGVGGHLQALAVGQGEGGTQGAAHDGGRGPAARGEGRRSRRGRVRLGVGGVLVVDGAHRPEVAAALLEETHGGEGQVRVRREAAEGGLVVLEGGAQHGLADGASLRQAYGPHDGGGRRGNATDARLLLLHDDFRRQQLTTHEAPRFLRDTRADTSGAAEGGDDGGAAGACRFRATSPRRMAAATAATESAASGTSSSDTPVARVREEGRRRPPRPGRTLQAHSPRATQYDSWGRRKVTSLPRALVRVTLMGCLQRESPFRGASRRRPCRGRGAGPSPRRSRAPPSPR</sequence>
<organism evidence="2 3">
    <name type="scientific">Stigmatella aurantiaca (strain DW4/3-1)</name>
    <dbReference type="NCBI Taxonomy" id="378806"/>
    <lineage>
        <taxon>Bacteria</taxon>
        <taxon>Pseudomonadati</taxon>
        <taxon>Myxococcota</taxon>
        <taxon>Myxococcia</taxon>
        <taxon>Myxococcales</taxon>
        <taxon>Cystobacterineae</taxon>
        <taxon>Archangiaceae</taxon>
        <taxon>Stigmatella</taxon>
    </lineage>
</organism>
<feature type="region of interest" description="Disordered" evidence="1">
    <location>
        <begin position="406"/>
        <end position="500"/>
    </location>
</feature>
<accession>Q090D4</accession>
<proteinExistence type="predicted"/>
<feature type="region of interest" description="Disordered" evidence="1">
    <location>
        <begin position="522"/>
        <end position="553"/>
    </location>
</feature>
<feature type="region of interest" description="Disordered" evidence="1">
    <location>
        <begin position="281"/>
        <end position="306"/>
    </location>
</feature>
<name>Q090D4_STIAD</name>
<dbReference type="AlphaFoldDB" id="Q090D4"/>
<feature type="compositionally biased region" description="Low complexity" evidence="1">
    <location>
        <begin position="439"/>
        <end position="468"/>
    </location>
</feature>